<keyword evidence="3" id="KW-0540">Nuclease</keyword>
<evidence type="ECO:0000259" key="7">
    <source>
        <dbReference type="Pfam" id="PF23309"/>
    </source>
</evidence>
<dbReference type="GO" id="GO:0004519">
    <property type="term" value="F:endonuclease activity"/>
    <property type="evidence" value="ECO:0007669"/>
    <property type="project" value="UniProtKB-KW"/>
</dbReference>
<dbReference type="WBParaSite" id="TCNE_0000737801-mRNA-1">
    <property type="protein sequence ID" value="TCNE_0000737801-mRNA-1"/>
    <property type="gene ID" value="TCNE_0000737801"/>
</dbReference>
<dbReference type="GO" id="GO:0016779">
    <property type="term" value="F:nucleotidyltransferase activity"/>
    <property type="evidence" value="ECO:0007669"/>
    <property type="project" value="UniProtKB-KW"/>
</dbReference>
<keyword evidence="4" id="KW-0378">Hydrolase</keyword>
<evidence type="ECO:0000313" key="8">
    <source>
        <dbReference type="EMBL" id="VDM38699.1"/>
    </source>
</evidence>
<reference evidence="8 9" key="2">
    <citation type="submission" date="2018-11" db="EMBL/GenBank/DDBJ databases">
        <authorList>
            <consortium name="Pathogen Informatics"/>
        </authorList>
    </citation>
    <scope>NUCLEOTIDE SEQUENCE [LARGE SCALE GENOMIC DNA]</scope>
</reference>
<evidence type="ECO:0000313" key="9">
    <source>
        <dbReference type="Proteomes" id="UP000050794"/>
    </source>
</evidence>
<keyword evidence="2" id="KW-0548">Nucleotidyltransferase</keyword>
<dbReference type="EMBL" id="UYWY01019668">
    <property type="protein sequence ID" value="VDM38699.1"/>
    <property type="molecule type" value="Genomic_DNA"/>
</dbReference>
<dbReference type="InterPro" id="IPR021109">
    <property type="entry name" value="Peptidase_aspartic_dom_sf"/>
</dbReference>
<feature type="coiled-coil region" evidence="5">
    <location>
        <begin position="27"/>
        <end position="58"/>
    </location>
</feature>
<evidence type="ECO:0000313" key="10">
    <source>
        <dbReference type="WBParaSite" id="TCNE_0000737801-mRNA-1"/>
    </source>
</evidence>
<organism evidence="9 10">
    <name type="scientific">Toxocara canis</name>
    <name type="common">Canine roundworm</name>
    <dbReference type="NCBI Taxonomy" id="6265"/>
    <lineage>
        <taxon>Eukaryota</taxon>
        <taxon>Metazoa</taxon>
        <taxon>Ecdysozoa</taxon>
        <taxon>Nematoda</taxon>
        <taxon>Chromadorea</taxon>
        <taxon>Rhabditida</taxon>
        <taxon>Spirurina</taxon>
        <taxon>Ascaridomorpha</taxon>
        <taxon>Ascaridoidea</taxon>
        <taxon>Toxocaridae</taxon>
        <taxon>Toxocara</taxon>
    </lineage>
</organism>
<keyword evidence="1" id="KW-0808">Transferase</keyword>
<feature type="domain" description="DUF7083" evidence="7">
    <location>
        <begin position="76"/>
        <end position="155"/>
    </location>
</feature>
<gene>
    <name evidence="8" type="ORF">TCNE_LOCUS7378</name>
</gene>
<dbReference type="Pfam" id="PF23309">
    <property type="entry name" value="DUF7083"/>
    <property type="match status" value="1"/>
</dbReference>
<dbReference type="SUPFAM" id="SSF50630">
    <property type="entry name" value="Acid proteases"/>
    <property type="match status" value="1"/>
</dbReference>
<reference evidence="10" key="1">
    <citation type="submission" date="2016-06" db="UniProtKB">
        <authorList>
            <consortium name="WormBaseParasite"/>
        </authorList>
    </citation>
    <scope>IDENTIFICATION</scope>
</reference>
<evidence type="ECO:0000256" key="1">
    <source>
        <dbReference type="ARBA" id="ARBA00022679"/>
    </source>
</evidence>
<sequence>MSRPTSVDGQRASTASIDNESLHAILVAQEERQQRTLKAVLETAIQQLQVLLEQLSGQLLLYVGCGVRHKVTIDGLPEFTYDPHDGHTFDVWFYRYEDVIGKDGPTLDKAARTRLIVRKLGAASYALFTGHLLPKRASELCYDETVKTMKEQFGRNMSAFVPRYTYLRTQRNGDYPSDYTGMVNRRNAVAEFNFITSEHIKCQVWVRGRHTYDVDIRTFFYGKWRITHKNVHGTQSRDPPVPEYQTRRLSPGESTITALARTVTKKDRTRNPPSPCFHSGEFNRAKECDISNEMCHNSKLDCDNKESDLKRRTTTNNVFVTASTDKDVASVGRIYPGVQISGATVQMRLDTEADATLLNVRDWIKVNRPKLLPQLVLLKSATNNDIKDLGYFECDFSIDGYK</sequence>
<evidence type="ECO:0000256" key="2">
    <source>
        <dbReference type="ARBA" id="ARBA00022695"/>
    </source>
</evidence>
<keyword evidence="5" id="KW-0175">Coiled coil</keyword>
<dbReference type="InterPro" id="IPR055510">
    <property type="entry name" value="DUF7083"/>
</dbReference>
<evidence type="ECO:0000256" key="3">
    <source>
        <dbReference type="ARBA" id="ARBA00022722"/>
    </source>
</evidence>
<protein>
    <submittedName>
        <fullName evidence="10">Peptidase A2 domain-containing protein</fullName>
    </submittedName>
</protein>
<name>A0A183UFV8_TOXCA</name>
<dbReference type="AlphaFoldDB" id="A0A183UFV8"/>
<evidence type="ECO:0000256" key="4">
    <source>
        <dbReference type="ARBA" id="ARBA00022759"/>
    </source>
</evidence>
<dbReference type="PANTHER" id="PTHR37984">
    <property type="entry name" value="PROTEIN CBG26694"/>
    <property type="match status" value="1"/>
</dbReference>
<keyword evidence="4" id="KW-0255">Endonuclease</keyword>
<accession>A0A183UFV8</accession>
<dbReference type="Proteomes" id="UP000050794">
    <property type="component" value="Unassembled WGS sequence"/>
</dbReference>
<dbReference type="InterPro" id="IPR050951">
    <property type="entry name" value="Retrovirus_Pol_polyprotein"/>
</dbReference>
<evidence type="ECO:0000256" key="6">
    <source>
        <dbReference type="SAM" id="MobiDB-lite"/>
    </source>
</evidence>
<proteinExistence type="predicted"/>
<keyword evidence="9" id="KW-1185">Reference proteome</keyword>
<feature type="region of interest" description="Disordered" evidence="6">
    <location>
        <begin position="231"/>
        <end position="250"/>
    </location>
</feature>
<dbReference type="PANTHER" id="PTHR37984:SF5">
    <property type="entry name" value="PROTEIN NYNRIN-LIKE"/>
    <property type="match status" value="1"/>
</dbReference>
<evidence type="ECO:0000256" key="5">
    <source>
        <dbReference type="SAM" id="Coils"/>
    </source>
</evidence>